<evidence type="ECO:0000256" key="1">
    <source>
        <dbReference type="ARBA" id="ARBA00038494"/>
    </source>
</evidence>
<dbReference type="SUPFAM" id="SSF53448">
    <property type="entry name" value="Nucleotide-diphospho-sugar transferases"/>
    <property type="match status" value="1"/>
</dbReference>
<dbReference type="PANTHER" id="PTHR43630:SF2">
    <property type="entry name" value="GLYCOSYLTRANSFERASE"/>
    <property type="match status" value="1"/>
</dbReference>
<dbReference type="EMBL" id="CP022579">
    <property type="protein sequence ID" value="QEL66278.1"/>
    <property type="molecule type" value="Genomic_DNA"/>
</dbReference>
<dbReference type="Proteomes" id="UP000323671">
    <property type="component" value="Chromosome"/>
</dbReference>
<dbReference type="KEGG" id="otr:OTERR_28020"/>
<dbReference type="GO" id="GO:0016740">
    <property type="term" value="F:transferase activity"/>
    <property type="evidence" value="ECO:0007669"/>
    <property type="project" value="UniProtKB-KW"/>
</dbReference>
<organism evidence="3 4">
    <name type="scientific">Oryzomicrobium terrae</name>
    <dbReference type="NCBI Taxonomy" id="1735038"/>
    <lineage>
        <taxon>Bacteria</taxon>
        <taxon>Pseudomonadati</taxon>
        <taxon>Pseudomonadota</taxon>
        <taxon>Betaproteobacteria</taxon>
        <taxon>Rhodocyclales</taxon>
        <taxon>Rhodocyclaceae</taxon>
        <taxon>Oryzomicrobium</taxon>
    </lineage>
</organism>
<proteinExistence type="inferred from homology"/>
<dbReference type="Gene3D" id="3.90.550.10">
    <property type="entry name" value="Spore Coat Polysaccharide Biosynthesis Protein SpsA, Chain A"/>
    <property type="match status" value="1"/>
</dbReference>
<comment type="similarity">
    <text evidence="1">Belongs to the glycosyltransferase 2 family. WaaE/KdtX subfamily.</text>
</comment>
<evidence type="ECO:0000259" key="2">
    <source>
        <dbReference type="Pfam" id="PF00535"/>
    </source>
</evidence>
<sequence length="276" mass="29557">MGGAPAVLSPASLFNVPTIMPLSVVIITLNAAAQLPACLDSVDFADEVLVVDSGSSDGTVELARARGARVIHQDWLGFGPQKQFAVEQAAHDWVLCLDADERVSATLQASIVAALAAPGAKAYRFARCNRFLGRYLRHGEGYPDWSLRLFQRGHGRWSDDAVHEKVVLDPAAGAVATLAGDLMHDSAESIAAYLTKQNCYTSLAAEAAAAAGKRASAVRVVLSPLVRFIKFYVVRRGFLDGLPGFIHVAIGCFNSFAKYAKMREIQLRAAAMGAKR</sequence>
<dbReference type="AlphaFoldDB" id="A0A5C1EDB0"/>
<keyword evidence="4" id="KW-1185">Reference proteome</keyword>
<dbReference type="CDD" id="cd02511">
    <property type="entry name" value="Beta4Glucosyltransferase"/>
    <property type="match status" value="1"/>
</dbReference>
<evidence type="ECO:0000313" key="3">
    <source>
        <dbReference type="EMBL" id="QEL66278.1"/>
    </source>
</evidence>
<reference evidence="3 4" key="1">
    <citation type="submission" date="2017-07" db="EMBL/GenBank/DDBJ databases">
        <title>Complete genome sequence of Oryzomicrobium terrae TPP412.</title>
        <authorList>
            <person name="Chiu L.-W."/>
            <person name="Lo K.-J."/>
            <person name="Tsai Y.-M."/>
            <person name="Lin S.-S."/>
            <person name="Kuo C.-H."/>
            <person name="Liu C.-T."/>
        </authorList>
    </citation>
    <scope>NUCLEOTIDE SEQUENCE [LARGE SCALE GENOMIC DNA]</scope>
    <source>
        <strain evidence="3 4">TPP412</strain>
    </source>
</reference>
<feature type="domain" description="Glycosyltransferase 2-like" evidence="2">
    <location>
        <begin position="23"/>
        <end position="138"/>
    </location>
</feature>
<accession>A0A5C1EDB0</accession>
<gene>
    <name evidence="3" type="ORF">OTERR_28020</name>
</gene>
<dbReference type="InterPro" id="IPR001173">
    <property type="entry name" value="Glyco_trans_2-like"/>
</dbReference>
<dbReference type="Pfam" id="PF00535">
    <property type="entry name" value="Glycos_transf_2"/>
    <property type="match status" value="1"/>
</dbReference>
<keyword evidence="3" id="KW-0808">Transferase</keyword>
<dbReference type="PANTHER" id="PTHR43630">
    <property type="entry name" value="POLY-BETA-1,6-N-ACETYL-D-GLUCOSAMINE SYNTHASE"/>
    <property type="match status" value="1"/>
</dbReference>
<evidence type="ECO:0000313" key="4">
    <source>
        <dbReference type="Proteomes" id="UP000323671"/>
    </source>
</evidence>
<name>A0A5C1EDB0_9RHOO</name>
<protein>
    <submittedName>
        <fullName evidence="3">Glycosyl transferase, group 2 family protein</fullName>
    </submittedName>
</protein>
<dbReference type="InterPro" id="IPR029044">
    <property type="entry name" value="Nucleotide-diphossugar_trans"/>
</dbReference>